<accession>A0A7H8R9E1</accession>
<dbReference type="RefSeq" id="XP_035349218.1">
    <property type="nucleotide sequence ID" value="XM_035493325.1"/>
</dbReference>
<dbReference type="PANTHER" id="PTHR35043:SF7">
    <property type="entry name" value="TRANSCRIPTION FACTOR DOMAIN-CONTAINING PROTEIN"/>
    <property type="match status" value="1"/>
</dbReference>
<keyword evidence="2" id="KW-0812">Transmembrane</keyword>
<reference evidence="4" key="1">
    <citation type="submission" date="2020-06" db="EMBL/GenBank/DDBJ databases">
        <title>A chromosome-scale genome assembly of Talaromyces rugulosus W13939.</title>
        <authorList>
            <person name="Wang B."/>
            <person name="Guo L."/>
            <person name="Ye K."/>
            <person name="Wang L."/>
        </authorList>
    </citation>
    <scope>NUCLEOTIDE SEQUENCE [LARGE SCALE GENOMIC DNA]</scope>
    <source>
        <strain evidence="4">W13939</strain>
    </source>
</reference>
<gene>
    <name evidence="3" type="ORF">TRUGW13939_10212</name>
</gene>
<dbReference type="AlphaFoldDB" id="A0A7H8R9E1"/>
<proteinExistence type="predicted"/>
<evidence type="ECO:0000256" key="2">
    <source>
        <dbReference type="SAM" id="Phobius"/>
    </source>
</evidence>
<keyword evidence="4" id="KW-1185">Reference proteome</keyword>
<feature type="transmembrane region" description="Helical" evidence="2">
    <location>
        <begin position="208"/>
        <end position="233"/>
    </location>
</feature>
<feature type="transmembrane region" description="Helical" evidence="2">
    <location>
        <begin position="59"/>
        <end position="78"/>
    </location>
</feature>
<feature type="region of interest" description="Disordered" evidence="1">
    <location>
        <begin position="99"/>
        <end position="124"/>
    </location>
</feature>
<keyword evidence="2" id="KW-1133">Transmembrane helix</keyword>
<evidence type="ECO:0000313" key="4">
    <source>
        <dbReference type="Proteomes" id="UP000509510"/>
    </source>
</evidence>
<dbReference type="Proteomes" id="UP000509510">
    <property type="component" value="Chromosome V"/>
</dbReference>
<evidence type="ECO:0000313" key="3">
    <source>
        <dbReference type="EMBL" id="QKX63044.1"/>
    </source>
</evidence>
<dbReference type="OrthoDB" id="3061561at2759"/>
<evidence type="ECO:0000256" key="1">
    <source>
        <dbReference type="SAM" id="MobiDB-lite"/>
    </source>
</evidence>
<organism evidence="3 4">
    <name type="scientific">Talaromyces rugulosus</name>
    <name type="common">Penicillium rugulosum</name>
    <dbReference type="NCBI Taxonomy" id="121627"/>
    <lineage>
        <taxon>Eukaryota</taxon>
        <taxon>Fungi</taxon>
        <taxon>Dikarya</taxon>
        <taxon>Ascomycota</taxon>
        <taxon>Pezizomycotina</taxon>
        <taxon>Eurotiomycetes</taxon>
        <taxon>Eurotiomycetidae</taxon>
        <taxon>Eurotiales</taxon>
        <taxon>Trichocomaceae</taxon>
        <taxon>Talaromyces</taxon>
        <taxon>Talaromyces sect. Islandici</taxon>
    </lineage>
</organism>
<feature type="transmembrane region" description="Helical" evidence="2">
    <location>
        <begin position="341"/>
        <end position="360"/>
    </location>
</feature>
<dbReference type="GeneID" id="55997693"/>
<sequence>MPSSALAPLQGWQYADSSRSSWDILWSCLTTMFACTWTALHLGVPRGHASVGRIFSKKVLYWFLTVLYPELLLITPAADDYLKAKMTLARFKAGQAEFDRRSERSPNEALSRPSSSEGEEATSKPAKWTMVHGFCVNMRGLALRTTDSHIYTVQSKHVETLVKCGIIKYPLFSERDIQDRSKADSLAKVVSLIQSTWTVVNVVSRAGYHFPITLLEIATMAFILCAYSSYALWWNKPKDMNAPIIIHLPYRQHSDEMAPELRSLLDEKREEWIQYKPSEAEKESWVVWRLLVMTCKNPIQTIHTFKDRMGSFSEQKPEDHVGDLRPEDVPPREIFSISEEILSNFIIFFVSLGFSAIHIAA</sequence>
<feature type="transmembrane region" description="Helical" evidence="2">
    <location>
        <begin position="24"/>
        <end position="44"/>
    </location>
</feature>
<name>A0A7H8R9E1_TALRU</name>
<protein>
    <submittedName>
        <fullName evidence="3">Uncharacterized protein</fullName>
    </submittedName>
</protein>
<keyword evidence="2" id="KW-0472">Membrane</keyword>
<dbReference type="PANTHER" id="PTHR35043">
    <property type="entry name" value="TRANSCRIPTION FACTOR DOMAIN-CONTAINING PROTEIN"/>
    <property type="match status" value="1"/>
</dbReference>
<dbReference type="EMBL" id="CP055902">
    <property type="protein sequence ID" value="QKX63044.1"/>
    <property type="molecule type" value="Genomic_DNA"/>
</dbReference>
<dbReference type="KEGG" id="trg:TRUGW13939_10212"/>